<dbReference type="PANTHER" id="PTHR10587">
    <property type="entry name" value="GLYCOSYL TRANSFERASE-RELATED"/>
    <property type="match status" value="1"/>
</dbReference>
<dbReference type="GO" id="GO:0016020">
    <property type="term" value="C:membrane"/>
    <property type="evidence" value="ECO:0007669"/>
    <property type="project" value="TreeGrafter"/>
</dbReference>
<keyword evidence="3" id="KW-0732">Signal</keyword>
<dbReference type="GO" id="GO:0016810">
    <property type="term" value="F:hydrolase activity, acting on carbon-nitrogen (but not peptide) bonds"/>
    <property type="evidence" value="ECO:0007669"/>
    <property type="project" value="InterPro"/>
</dbReference>
<dbReference type="PROSITE" id="PS51677">
    <property type="entry name" value="NODB"/>
    <property type="match status" value="1"/>
</dbReference>
<dbReference type="SUPFAM" id="SSF88713">
    <property type="entry name" value="Glycoside hydrolase/deacetylase"/>
    <property type="match status" value="1"/>
</dbReference>
<protein>
    <submittedName>
        <fullName evidence="5">Chitooligosaccharide deacetylase</fullName>
    </submittedName>
</protein>
<dbReference type="GO" id="GO:0005975">
    <property type="term" value="P:carbohydrate metabolic process"/>
    <property type="evidence" value="ECO:0007669"/>
    <property type="project" value="InterPro"/>
</dbReference>
<dbReference type="InterPro" id="IPR002509">
    <property type="entry name" value="NODB_dom"/>
</dbReference>
<evidence type="ECO:0000256" key="3">
    <source>
        <dbReference type="SAM" id="SignalP"/>
    </source>
</evidence>
<dbReference type="PANTHER" id="PTHR10587:SF133">
    <property type="entry name" value="CHITIN DEACETYLASE 1-RELATED"/>
    <property type="match status" value="1"/>
</dbReference>
<accession>A0A1B2DU90</accession>
<dbReference type="InterPro" id="IPR050248">
    <property type="entry name" value="Polysacc_deacetylase_ArnD"/>
</dbReference>
<organism evidence="5">
    <name type="scientific">Paenibacillus ihbetae</name>
    <dbReference type="NCBI Taxonomy" id="1870820"/>
    <lineage>
        <taxon>Bacteria</taxon>
        <taxon>Bacillati</taxon>
        <taxon>Bacillota</taxon>
        <taxon>Bacilli</taxon>
        <taxon>Bacillales</taxon>
        <taxon>Paenibacillaceae</taxon>
        <taxon>Paenibacillus</taxon>
    </lineage>
</organism>
<keyword evidence="2" id="KW-0378">Hydrolase</keyword>
<gene>
    <name evidence="5" type="ORF">BBD41_01010</name>
</gene>
<dbReference type="RefSeq" id="WP_099476420.1">
    <property type="nucleotide sequence ID" value="NZ_CP016809.1"/>
</dbReference>
<reference evidence="5" key="1">
    <citation type="submission" date="2016-08" db="EMBL/GenBank/DDBJ databases">
        <title>Complete Genome Seqeunce of Paenibacillus sp. nov. IHBB 9852 from high altitute lake of Indian trans-Himalayas.</title>
        <authorList>
            <person name="Kiran S."/>
            <person name="Swarnkar M.K."/>
            <person name="Rana A."/>
            <person name="Tewari R."/>
            <person name="Gulati A."/>
        </authorList>
    </citation>
    <scope>NUCLEOTIDE SEQUENCE [LARGE SCALE GENOMIC DNA]</scope>
    <source>
        <strain evidence="5">IHBB 9852</strain>
    </source>
</reference>
<name>A0A1B2DU90_9BACL</name>
<feature type="chain" id="PRO_5038697640" evidence="3">
    <location>
        <begin position="23"/>
        <end position="277"/>
    </location>
</feature>
<evidence type="ECO:0000313" key="5">
    <source>
        <dbReference type="EMBL" id="ANY71278.1"/>
    </source>
</evidence>
<feature type="signal peptide" evidence="3">
    <location>
        <begin position="1"/>
        <end position="22"/>
    </location>
</feature>
<dbReference type="InterPro" id="IPR011330">
    <property type="entry name" value="Glyco_hydro/deAcase_b/a-brl"/>
</dbReference>
<evidence type="ECO:0000256" key="2">
    <source>
        <dbReference type="ARBA" id="ARBA00022801"/>
    </source>
</evidence>
<proteinExistence type="predicted"/>
<dbReference type="Gene3D" id="3.20.20.370">
    <property type="entry name" value="Glycoside hydrolase/deacetylase"/>
    <property type="match status" value="1"/>
</dbReference>
<dbReference type="AlphaFoldDB" id="A0A1B2DU90"/>
<keyword evidence="1" id="KW-0479">Metal-binding</keyword>
<dbReference type="CDD" id="cd10917">
    <property type="entry name" value="CE4_NodB_like_6s_7s"/>
    <property type="match status" value="1"/>
</dbReference>
<evidence type="ECO:0000259" key="4">
    <source>
        <dbReference type="PROSITE" id="PS51677"/>
    </source>
</evidence>
<dbReference type="Pfam" id="PF01522">
    <property type="entry name" value="Polysacc_deac_1"/>
    <property type="match status" value="1"/>
</dbReference>
<evidence type="ECO:0000256" key="1">
    <source>
        <dbReference type="ARBA" id="ARBA00022723"/>
    </source>
</evidence>
<sequence length="277" mass="31319">MNIRWFLPLLIFLICCSCSNRAQSVPQPRQNTVVHNLTQSSDTPNLLDGSEQAVRTTKPMSLADLRAKYQSTFWLHGPSSKREVALTFDDAPDDVYTPQILDALKREGVRATFFVVGNRMEAHPEIVQRMVEEGHILGNHSYNHANLPKLSDENFRNQINRTDELIQSFTGYRPTFVRPPYGNINEPQIQWLASQHKIIVNWNVDSLDWKGLNAEQVKSNILVHTMPGSIILQHAAGGVGEDLSGTVQALPDIIHSLRNQNIKLVTIPELLDESIRR</sequence>
<dbReference type="KEGG" id="pib:BBD41_01010"/>
<dbReference type="GO" id="GO:0046872">
    <property type="term" value="F:metal ion binding"/>
    <property type="evidence" value="ECO:0007669"/>
    <property type="project" value="UniProtKB-KW"/>
</dbReference>
<dbReference type="EMBL" id="CP016809">
    <property type="protein sequence ID" value="ANY71278.1"/>
    <property type="molecule type" value="Genomic_DNA"/>
</dbReference>
<feature type="domain" description="NodB homology" evidence="4">
    <location>
        <begin position="82"/>
        <end position="265"/>
    </location>
</feature>